<dbReference type="InterPro" id="IPR009465">
    <property type="entry name" value="Spondin_N"/>
</dbReference>
<evidence type="ECO:0000313" key="2">
    <source>
        <dbReference type="EMBL" id="CAD7440266.1"/>
    </source>
</evidence>
<dbReference type="AlphaFoldDB" id="A0A7R9HXV8"/>
<protein>
    <recommendedName>
        <fullName evidence="1">Spondin domain-containing protein</fullName>
    </recommendedName>
</protein>
<organism evidence="2">
    <name type="scientific">Timema bartmani</name>
    <dbReference type="NCBI Taxonomy" id="61472"/>
    <lineage>
        <taxon>Eukaryota</taxon>
        <taxon>Metazoa</taxon>
        <taxon>Ecdysozoa</taxon>
        <taxon>Arthropoda</taxon>
        <taxon>Hexapoda</taxon>
        <taxon>Insecta</taxon>
        <taxon>Pterygota</taxon>
        <taxon>Neoptera</taxon>
        <taxon>Polyneoptera</taxon>
        <taxon>Phasmatodea</taxon>
        <taxon>Timematodea</taxon>
        <taxon>Timematoidea</taxon>
        <taxon>Timematidae</taxon>
        <taxon>Timema</taxon>
    </lineage>
</organism>
<dbReference type="EMBL" id="OD564925">
    <property type="protein sequence ID" value="CAD7440266.1"/>
    <property type="molecule type" value="Genomic_DNA"/>
</dbReference>
<dbReference type="Pfam" id="PF06468">
    <property type="entry name" value="Spond_N"/>
    <property type="match status" value="1"/>
</dbReference>
<name>A0A7R9HXV8_9NEOP</name>
<dbReference type="InterPro" id="IPR038678">
    <property type="entry name" value="Spondin_N_sf"/>
</dbReference>
<gene>
    <name evidence="2" type="ORF">TBIB3V08_LOCUS2789</name>
</gene>
<evidence type="ECO:0000259" key="1">
    <source>
        <dbReference type="Pfam" id="PF06468"/>
    </source>
</evidence>
<proteinExistence type="predicted"/>
<dbReference type="Gene3D" id="2.60.40.2130">
    <property type="entry name" value="F-spondin domain"/>
    <property type="match status" value="1"/>
</dbReference>
<feature type="domain" description="Spondin" evidence="1">
    <location>
        <begin position="116"/>
        <end position="187"/>
    </location>
</feature>
<sequence>MQYLTLQTKRRISFSRENDFEGTLVPVALNYLATWATGERTRVYVVFACQIKEHQQDTRSSSAKRPNRTLGPSSDVLLPSTVLAKICSNAAIELFVRNCAQIWTEPSTGAAEDRDLGRSHDGSFVLFRLGTRASSGVKLFAETGSADLLEQRGQGDGGVMDEFLAPAVSAGGGRTEATFFVDGNHSRGKITSSRSGWYSNLDFPATAKPDEIDGPSHVSTDVGI</sequence>
<reference evidence="2" key="1">
    <citation type="submission" date="2020-11" db="EMBL/GenBank/DDBJ databases">
        <authorList>
            <person name="Tran Van P."/>
        </authorList>
    </citation>
    <scope>NUCLEOTIDE SEQUENCE</scope>
</reference>
<accession>A0A7R9HXV8</accession>